<dbReference type="SUPFAM" id="SSF51735">
    <property type="entry name" value="NAD(P)-binding Rossmann-fold domains"/>
    <property type="match status" value="1"/>
</dbReference>
<evidence type="ECO:0000256" key="1">
    <source>
        <dbReference type="ARBA" id="ARBA00006484"/>
    </source>
</evidence>
<accession>A0A480AAZ4</accession>
<dbReference type="InterPro" id="IPR002347">
    <property type="entry name" value="SDR_fam"/>
</dbReference>
<dbReference type="FunFam" id="3.40.50.720:FF:000084">
    <property type="entry name" value="Short-chain dehydrogenase reductase"/>
    <property type="match status" value="1"/>
</dbReference>
<evidence type="ECO:0000313" key="4">
    <source>
        <dbReference type="Proteomes" id="UP000299367"/>
    </source>
</evidence>
<dbReference type="PANTHER" id="PTHR42879">
    <property type="entry name" value="3-OXOACYL-(ACYL-CARRIER-PROTEIN) REDUCTASE"/>
    <property type="match status" value="1"/>
</dbReference>
<name>A0A480AAZ4_9CYAN</name>
<dbReference type="AlphaFoldDB" id="A0A480AAZ4"/>
<dbReference type="NCBIfam" id="NF012208">
    <property type="entry name" value="SDR_dihy_bifunc"/>
    <property type="match status" value="1"/>
</dbReference>
<comment type="caution">
    <text evidence="3">The sequence shown here is derived from an EMBL/GenBank/DDBJ whole genome shotgun (WGS) entry which is preliminary data.</text>
</comment>
<dbReference type="PRINTS" id="PR00081">
    <property type="entry name" value="GDHRDH"/>
</dbReference>
<comment type="similarity">
    <text evidence="1">Belongs to the short-chain dehydrogenases/reductases (SDR) family.</text>
</comment>
<dbReference type="Proteomes" id="UP000299367">
    <property type="component" value="Unassembled WGS sequence"/>
</dbReference>
<protein>
    <submittedName>
        <fullName evidence="3">Short-chain dehydrogenase/reductase SDR</fullName>
    </submittedName>
</protein>
<dbReference type="GO" id="GO:0016491">
    <property type="term" value="F:oxidoreductase activity"/>
    <property type="evidence" value="ECO:0007669"/>
    <property type="project" value="UniProtKB-KW"/>
</dbReference>
<dbReference type="OrthoDB" id="9803333at2"/>
<dbReference type="PANTHER" id="PTHR42879:SF2">
    <property type="entry name" value="3-OXOACYL-[ACYL-CARRIER-PROTEIN] REDUCTASE FABG"/>
    <property type="match status" value="1"/>
</dbReference>
<gene>
    <name evidence="3" type="ORF">NIES80_05830</name>
</gene>
<dbReference type="PRINTS" id="PR00080">
    <property type="entry name" value="SDRFAMILY"/>
</dbReference>
<keyword evidence="2" id="KW-0560">Oxidoreductase</keyword>
<dbReference type="EMBL" id="BJCF01000004">
    <property type="protein sequence ID" value="GCL40893.1"/>
    <property type="molecule type" value="Genomic_DNA"/>
</dbReference>
<organism evidence="3 4">
    <name type="scientific">Dolichospermum planctonicum</name>
    <dbReference type="NCBI Taxonomy" id="136072"/>
    <lineage>
        <taxon>Bacteria</taxon>
        <taxon>Bacillati</taxon>
        <taxon>Cyanobacteriota</taxon>
        <taxon>Cyanophyceae</taxon>
        <taxon>Nostocales</taxon>
        <taxon>Aphanizomenonaceae</taxon>
        <taxon>Dolichospermum</taxon>
    </lineage>
</organism>
<dbReference type="InterPro" id="IPR036291">
    <property type="entry name" value="NAD(P)-bd_dom_sf"/>
</dbReference>
<evidence type="ECO:0000313" key="3">
    <source>
        <dbReference type="EMBL" id="GCL40893.1"/>
    </source>
</evidence>
<dbReference type="RefSeq" id="WP_137906688.1">
    <property type="nucleotide sequence ID" value="NZ_BJCF01000004.1"/>
</dbReference>
<evidence type="ECO:0000256" key="2">
    <source>
        <dbReference type="ARBA" id="ARBA00023002"/>
    </source>
</evidence>
<sequence>MLKKALVTGSSSGIGKAIALDLAAKGFDVAFHYHKSVEACNQARQEAAKYGVKTVTLQADLRNPEQAEFLVKSAAEELGGLSVVVNNVGNYLDRPTSQLSVAEWHEIINSNLHATFYVTKAALPYLKAANGGRIVNFGCASAQNLLARCTNTPYLIAKTGIIIYSKSLAKELITDKITVNVVSPGIAENSFDLQESLPELPTKRPATLQELAHAAWFFISPESDYITGQVLEVSGGWRL</sequence>
<dbReference type="Gene3D" id="3.40.50.720">
    <property type="entry name" value="NAD(P)-binding Rossmann-like Domain"/>
    <property type="match status" value="1"/>
</dbReference>
<proteinExistence type="inferred from homology"/>
<dbReference type="InterPro" id="IPR050259">
    <property type="entry name" value="SDR"/>
</dbReference>
<dbReference type="Pfam" id="PF13561">
    <property type="entry name" value="adh_short_C2"/>
    <property type="match status" value="1"/>
</dbReference>
<reference evidence="4" key="1">
    <citation type="submission" date="2019-02" db="EMBL/GenBank/DDBJ databases">
        <title>Draft genome sequence of Dolichospermum planctonicum NIES-80.</title>
        <authorList>
            <person name="Yamaguchi H."/>
            <person name="Suzuki S."/>
            <person name="Kawachi M."/>
        </authorList>
    </citation>
    <scope>NUCLEOTIDE SEQUENCE [LARGE SCALE GENOMIC DNA]</scope>
    <source>
        <strain evidence="4">NIES-80</strain>
    </source>
</reference>